<evidence type="ECO:0000256" key="1">
    <source>
        <dbReference type="ARBA" id="ARBA00001947"/>
    </source>
</evidence>
<dbReference type="Pfam" id="PF01979">
    <property type="entry name" value="Amidohydro_1"/>
    <property type="match status" value="1"/>
</dbReference>
<dbReference type="SUPFAM" id="SSF51338">
    <property type="entry name" value="Composite domain of metallo-dependent hydrolases"/>
    <property type="match status" value="1"/>
</dbReference>
<dbReference type="InterPro" id="IPR017593">
    <property type="entry name" value="Allantoinase"/>
</dbReference>
<evidence type="ECO:0000313" key="10">
    <source>
        <dbReference type="EMBL" id="KNC28968.1"/>
    </source>
</evidence>
<comment type="subunit">
    <text evidence="4">Homotetramer.</text>
</comment>
<dbReference type="STRING" id="7375.A0A0L0C963"/>
<dbReference type="GO" id="GO:0050897">
    <property type="term" value="F:cobalt ion binding"/>
    <property type="evidence" value="ECO:0007669"/>
    <property type="project" value="InterPro"/>
</dbReference>
<dbReference type="PANTHER" id="PTHR43668">
    <property type="entry name" value="ALLANTOINASE"/>
    <property type="match status" value="1"/>
</dbReference>
<dbReference type="SUPFAM" id="SSF51556">
    <property type="entry name" value="Metallo-dependent hydrolases"/>
    <property type="match status" value="1"/>
</dbReference>
<dbReference type="InterPro" id="IPR011059">
    <property type="entry name" value="Metal-dep_hydrolase_composite"/>
</dbReference>
<dbReference type="UniPathway" id="UPA00395">
    <property type="reaction ID" value="UER00653"/>
</dbReference>
<organism evidence="10 11">
    <name type="scientific">Lucilia cuprina</name>
    <name type="common">Green bottle fly</name>
    <name type="synonym">Australian sheep blowfly</name>
    <dbReference type="NCBI Taxonomy" id="7375"/>
    <lineage>
        <taxon>Eukaryota</taxon>
        <taxon>Metazoa</taxon>
        <taxon>Ecdysozoa</taxon>
        <taxon>Arthropoda</taxon>
        <taxon>Hexapoda</taxon>
        <taxon>Insecta</taxon>
        <taxon>Pterygota</taxon>
        <taxon>Neoptera</taxon>
        <taxon>Endopterygota</taxon>
        <taxon>Diptera</taxon>
        <taxon>Brachycera</taxon>
        <taxon>Muscomorpha</taxon>
        <taxon>Oestroidea</taxon>
        <taxon>Calliphoridae</taxon>
        <taxon>Luciliinae</taxon>
        <taxon>Lucilia</taxon>
    </lineage>
</organism>
<sequence length="472" mass="52173">MDLLFLSKRIYLGTEDGFIHGGIIVNNEGIIQKVLRTAGEVNTYLYNIESEAVYDFENLVLMPGLIDVNVHINEPGRKDWEGFLTATKAAAAGGFTTIIDRPTNAIPPTTSLAGLKLKLSTARGKIYVDVGFWGGIVPGNTDDIEALIGGGVVGLQCSLSPAAEPVTKEFPAVNKQQLDTLLTKLDNNIVIAVHAEEMLMTPIKPNEEEPKCYESFLRTRPSRMEVNAVQIVADLALKHKKKQFHLLNLSSNEVLPIIEEAKSKGAQITAETCPHYLSLAAEDIEDCHTEFKTQPPIRERSNQPALWEALKSGCLDIIASDHSPATPGPKCLTYGRTRGNFINAWPGISSLQLGLPIVWTQCQKYGLGIQHIYKVMCERPALLCGLEKSKGKIVEGYDADFCIWDPDEEFQVDANVLYSSNKATPYVNQRLRGMVHATVVRGLHVYQQHEGFGQPLGKIILRKNIKKIVKFQ</sequence>
<comment type="pathway">
    <text evidence="2">Nitrogen metabolism; (S)-allantoin degradation; allantoate from (S)-allantoin: step 1/1.</text>
</comment>
<keyword evidence="6" id="KW-0479">Metal-binding</keyword>
<dbReference type="InterPro" id="IPR006680">
    <property type="entry name" value="Amidohydro-rel"/>
</dbReference>
<dbReference type="OMA" id="SRLHVCH"/>
<proteinExistence type="inferred from homology"/>
<dbReference type="GO" id="GO:0005737">
    <property type="term" value="C:cytoplasm"/>
    <property type="evidence" value="ECO:0007669"/>
    <property type="project" value="TreeGrafter"/>
</dbReference>
<evidence type="ECO:0000256" key="6">
    <source>
        <dbReference type="ARBA" id="ARBA00022723"/>
    </source>
</evidence>
<dbReference type="GO" id="GO:0008270">
    <property type="term" value="F:zinc ion binding"/>
    <property type="evidence" value="ECO:0007669"/>
    <property type="project" value="InterPro"/>
</dbReference>
<dbReference type="GO" id="GO:0006145">
    <property type="term" value="P:purine nucleobase catabolic process"/>
    <property type="evidence" value="ECO:0007669"/>
    <property type="project" value="TreeGrafter"/>
</dbReference>
<evidence type="ECO:0000256" key="7">
    <source>
        <dbReference type="ARBA" id="ARBA00022801"/>
    </source>
</evidence>
<name>A0A0L0C963_LUCCU</name>
<keyword evidence="11" id="KW-1185">Reference proteome</keyword>
<gene>
    <name evidence="10" type="ORF">FF38_13768</name>
</gene>
<dbReference type="PANTHER" id="PTHR43668:SF2">
    <property type="entry name" value="ALLANTOINASE"/>
    <property type="match status" value="1"/>
</dbReference>
<evidence type="ECO:0000256" key="8">
    <source>
        <dbReference type="ARBA" id="ARBA00022833"/>
    </source>
</evidence>
<evidence type="ECO:0000259" key="9">
    <source>
        <dbReference type="Pfam" id="PF01979"/>
    </source>
</evidence>
<comment type="caution">
    <text evidence="10">The sequence shown here is derived from an EMBL/GenBank/DDBJ whole genome shotgun (WGS) entry which is preliminary data.</text>
</comment>
<dbReference type="NCBIfam" id="TIGR03178">
    <property type="entry name" value="allantoinase"/>
    <property type="match status" value="1"/>
</dbReference>
<evidence type="ECO:0000256" key="4">
    <source>
        <dbReference type="ARBA" id="ARBA00011881"/>
    </source>
</evidence>
<dbReference type="Proteomes" id="UP000037069">
    <property type="component" value="Unassembled WGS sequence"/>
</dbReference>
<keyword evidence="7" id="KW-0378">Hydrolase</keyword>
<keyword evidence="8" id="KW-0862">Zinc</keyword>
<dbReference type="EC" id="3.5.2.5" evidence="5"/>
<dbReference type="Gene3D" id="3.20.20.140">
    <property type="entry name" value="Metal-dependent hydrolases"/>
    <property type="match status" value="1"/>
</dbReference>
<dbReference type="InterPro" id="IPR050138">
    <property type="entry name" value="DHOase/Allantoinase_Hydrolase"/>
</dbReference>
<accession>A0A0L0C963</accession>
<dbReference type="GO" id="GO:0004038">
    <property type="term" value="F:allantoinase activity"/>
    <property type="evidence" value="ECO:0007669"/>
    <property type="project" value="UniProtKB-EC"/>
</dbReference>
<evidence type="ECO:0000256" key="5">
    <source>
        <dbReference type="ARBA" id="ARBA00012863"/>
    </source>
</evidence>
<evidence type="ECO:0000256" key="3">
    <source>
        <dbReference type="ARBA" id="ARBA00010368"/>
    </source>
</evidence>
<evidence type="ECO:0000256" key="2">
    <source>
        <dbReference type="ARBA" id="ARBA00004968"/>
    </source>
</evidence>
<dbReference type="GO" id="GO:0000256">
    <property type="term" value="P:allantoin catabolic process"/>
    <property type="evidence" value="ECO:0007669"/>
    <property type="project" value="UniProtKB-UniPathway"/>
</dbReference>
<evidence type="ECO:0000313" key="11">
    <source>
        <dbReference type="Proteomes" id="UP000037069"/>
    </source>
</evidence>
<dbReference type="EMBL" id="JRES01000720">
    <property type="protein sequence ID" value="KNC28968.1"/>
    <property type="molecule type" value="Genomic_DNA"/>
</dbReference>
<feature type="domain" description="Amidohydrolase-related" evidence="9">
    <location>
        <begin position="60"/>
        <end position="442"/>
    </location>
</feature>
<protein>
    <recommendedName>
        <fullName evidence="5">allantoinase</fullName>
        <ecNumber evidence="5">3.5.2.5</ecNumber>
    </recommendedName>
</protein>
<dbReference type="OrthoDB" id="1924787at2759"/>
<reference evidence="10 11" key="1">
    <citation type="journal article" date="2015" name="Nat. Commun.">
        <title>Lucilia cuprina genome unlocks parasitic fly biology to underpin future interventions.</title>
        <authorList>
            <person name="Anstead C.A."/>
            <person name="Korhonen P.K."/>
            <person name="Young N.D."/>
            <person name="Hall R.S."/>
            <person name="Jex A.R."/>
            <person name="Murali S.C."/>
            <person name="Hughes D.S."/>
            <person name="Lee S.F."/>
            <person name="Perry T."/>
            <person name="Stroehlein A.J."/>
            <person name="Ansell B.R."/>
            <person name="Breugelmans B."/>
            <person name="Hofmann A."/>
            <person name="Qu J."/>
            <person name="Dugan S."/>
            <person name="Lee S.L."/>
            <person name="Chao H."/>
            <person name="Dinh H."/>
            <person name="Han Y."/>
            <person name="Doddapaneni H.V."/>
            <person name="Worley K.C."/>
            <person name="Muzny D.M."/>
            <person name="Ioannidis P."/>
            <person name="Waterhouse R.M."/>
            <person name="Zdobnov E.M."/>
            <person name="James P.J."/>
            <person name="Bagnall N.H."/>
            <person name="Kotze A.C."/>
            <person name="Gibbs R.A."/>
            <person name="Richards S."/>
            <person name="Batterham P."/>
            <person name="Gasser R.B."/>
        </authorList>
    </citation>
    <scope>NUCLEOTIDE SEQUENCE [LARGE SCALE GENOMIC DNA]</scope>
    <source>
        <strain evidence="10 11">LS</strain>
        <tissue evidence="10">Full body</tissue>
    </source>
</reference>
<dbReference type="AlphaFoldDB" id="A0A0L0C963"/>
<comment type="similarity">
    <text evidence="3">Belongs to the metallo-dependent hydrolases superfamily. Allantoinase family.</text>
</comment>
<dbReference type="InterPro" id="IPR032466">
    <property type="entry name" value="Metal_Hydrolase"/>
</dbReference>
<comment type="cofactor">
    <cofactor evidence="1">
        <name>Zn(2+)</name>
        <dbReference type="ChEBI" id="CHEBI:29105"/>
    </cofactor>
</comment>